<keyword evidence="4" id="KW-0732">Signal</keyword>
<comment type="subcellular location">
    <subcellularLocation>
        <location evidence="1">Secreted</location>
    </subcellularLocation>
</comment>
<dbReference type="PANTHER" id="PTHR21700:SF56">
    <property type="entry name" value="TRANSTHYRETIN-LIKE FAMILY PROTEIN"/>
    <property type="match status" value="1"/>
</dbReference>
<evidence type="ECO:0000313" key="6">
    <source>
        <dbReference type="WBParaSite" id="jg2904"/>
    </source>
</evidence>
<dbReference type="Pfam" id="PF01060">
    <property type="entry name" value="TTR-52"/>
    <property type="match status" value="1"/>
</dbReference>
<protein>
    <submittedName>
        <fullName evidence="6">Transthyretin-like family protein</fullName>
    </submittedName>
</protein>
<proteinExistence type="inferred from homology"/>
<accession>A0A915E7K8</accession>
<dbReference type="Gene3D" id="2.60.40.3330">
    <property type="match status" value="1"/>
</dbReference>
<evidence type="ECO:0000256" key="1">
    <source>
        <dbReference type="ARBA" id="ARBA00004613"/>
    </source>
</evidence>
<reference evidence="6" key="1">
    <citation type="submission" date="2022-11" db="UniProtKB">
        <authorList>
            <consortium name="WormBaseParasite"/>
        </authorList>
    </citation>
    <scope>IDENTIFICATION</scope>
</reference>
<dbReference type="InterPro" id="IPR001534">
    <property type="entry name" value="Transthyretin-like"/>
</dbReference>
<organism evidence="5 6">
    <name type="scientific">Ditylenchus dipsaci</name>
    <dbReference type="NCBI Taxonomy" id="166011"/>
    <lineage>
        <taxon>Eukaryota</taxon>
        <taxon>Metazoa</taxon>
        <taxon>Ecdysozoa</taxon>
        <taxon>Nematoda</taxon>
        <taxon>Chromadorea</taxon>
        <taxon>Rhabditida</taxon>
        <taxon>Tylenchina</taxon>
        <taxon>Tylenchomorpha</taxon>
        <taxon>Sphaerularioidea</taxon>
        <taxon>Anguinidae</taxon>
        <taxon>Anguininae</taxon>
        <taxon>Ditylenchus</taxon>
    </lineage>
</organism>
<name>A0A915E7K8_9BILA</name>
<dbReference type="WBParaSite" id="jg2904">
    <property type="protein sequence ID" value="jg2904"/>
    <property type="gene ID" value="jg2904"/>
</dbReference>
<keyword evidence="5" id="KW-1185">Reference proteome</keyword>
<dbReference type="GO" id="GO:0005576">
    <property type="term" value="C:extracellular region"/>
    <property type="evidence" value="ECO:0007669"/>
    <property type="project" value="UniProtKB-SubCell"/>
</dbReference>
<dbReference type="PANTHER" id="PTHR21700">
    <property type="entry name" value="TRANSTHYRETIN-LIKE FAMILY PROTEIN-RELATED"/>
    <property type="match status" value="1"/>
</dbReference>
<evidence type="ECO:0000313" key="5">
    <source>
        <dbReference type="Proteomes" id="UP000887574"/>
    </source>
</evidence>
<dbReference type="AlphaFoldDB" id="A0A915E7K8"/>
<dbReference type="InterPro" id="IPR038479">
    <property type="entry name" value="Transthyretin-like_sf"/>
</dbReference>
<dbReference type="Proteomes" id="UP000887574">
    <property type="component" value="Unplaced"/>
</dbReference>
<keyword evidence="3" id="KW-0964">Secreted</keyword>
<evidence type="ECO:0000256" key="2">
    <source>
        <dbReference type="ARBA" id="ARBA00010112"/>
    </source>
</evidence>
<dbReference type="GO" id="GO:0009986">
    <property type="term" value="C:cell surface"/>
    <property type="evidence" value="ECO:0007669"/>
    <property type="project" value="InterPro"/>
</dbReference>
<evidence type="ECO:0000256" key="4">
    <source>
        <dbReference type="ARBA" id="ARBA00022729"/>
    </source>
</evidence>
<evidence type="ECO:0000256" key="3">
    <source>
        <dbReference type="ARBA" id="ARBA00022525"/>
    </source>
</evidence>
<comment type="similarity">
    <text evidence="2">Belongs to the nematode transthyretin-like family.</text>
</comment>
<sequence length="231" mass="26383">MHHLCLGGVKNRDLSELVEHGRRRWLWSFPLVGALYDRSPYQLPLANGIRLQGVAVAGELYCNGSPASGVRVSIYDLDRNPGDSDDLLDATVTDYSGHFRLDGTTREFTSIEPELRIFHDCNDYIRPCQWMLREEIPGEYIHHGTVKKLYKIGRRDLTNPPIDKLRSCDGVHPEQLGGGNKPGDKHIQGLKSLIHYINALQHRFPPPKKLICETFFTSNYTNSILLNYKKW</sequence>